<dbReference type="Gene3D" id="3.40.50.1820">
    <property type="entry name" value="alpha/beta hydrolase"/>
    <property type="match status" value="1"/>
</dbReference>
<dbReference type="PANTHER" id="PTHR37017:SF11">
    <property type="entry name" value="ESTERASE_LIPASE_THIOESTERASE DOMAIN-CONTAINING PROTEIN"/>
    <property type="match status" value="1"/>
</dbReference>
<dbReference type="GO" id="GO:0016787">
    <property type="term" value="F:hydrolase activity"/>
    <property type="evidence" value="ECO:0007669"/>
    <property type="project" value="UniProtKB-KW"/>
</dbReference>
<protein>
    <submittedName>
        <fullName evidence="2">Alpha/beta hydrolase</fullName>
    </submittedName>
</protein>
<evidence type="ECO:0000259" key="1">
    <source>
        <dbReference type="Pfam" id="PF12697"/>
    </source>
</evidence>
<feature type="domain" description="AB hydrolase-1" evidence="1">
    <location>
        <begin position="49"/>
        <end position="268"/>
    </location>
</feature>
<dbReference type="SUPFAM" id="SSF53474">
    <property type="entry name" value="alpha/beta-Hydrolases"/>
    <property type="match status" value="1"/>
</dbReference>
<accession>A0A8H9GDZ2</accession>
<dbReference type="InterPro" id="IPR000073">
    <property type="entry name" value="AB_hydrolase_1"/>
</dbReference>
<dbReference type="Proteomes" id="UP000655589">
    <property type="component" value="Unassembled WGS sequence"/>
</dbReference>
<dbReference type="InterPro" id="IPR052897">
    <property type="entry name" value="Sec-Metab_Biosynth_Hydrolase"/>
</dbReference>
<keyword evidence="2" id="KW-0378">Hydrolase</keyword>
<dbReference type="EMBL" id="BMPT01000002">
    <property type="protein sequence ID" value="GGM14290.1"/>
    <property type="molecule type" value="Genomic_DNA"/>
</dbReference>
<name>A0A8H9GDZ2_9MICO</name>
<proteinExistence type="predicted"/>
<organism evidence="2 3">
    <name type="scientific">Promicromonospora citrea</name>
    <dbReference type="NCBI Taxonomy" id="43677"/>
    <lineage>
        <taxon>Bacteria</taxon>
        <taxon>Bacillati</taxon>
        <taxon>Actinomycetota</taxon>
        <taxon>Actinomycetes</taxon>
        <taxon>Micrococcales</taxon>
        <taxon>Promicromonosporaceae</taxon>
        <taxon>Promicromonospora</taxon>
    </lineage>
</organism>
<reference evidence="2" key="2">
    <citation type="submission" date="2020-09" db="EMBL/GenBank/DDBJ databases">
        <authorList>
            <person name="Sun Q."/>
            <person name="Ohkuma M."/>
        </authorList>
    </citation>
    <scope>NUCLEOTIDE SEQUENCE</scope>
    <source>
        <strain evidence="2">JCM 3051</strain>
    </source>
</reference>
<comment type="caution">
    <text evidence="2">The sequence shown here is derived from an EMBL/GenBank/DDBJ whole genome shotgun (WGS) entry which is preliminary data.</text>
</comment>
<reference evidence="2" key="1">
    <citation type="journal article" date="2014" name="Int. J. Syst. Evol. Microbiol.">
        <title>Complete genome sequence of Corynebacterium casei LMG S-19264T (=DSM 44701T), isolated from a smear-ripened cheese.</title>
        <authorList>
            <consortium name="US DOE Joint Genome Institute (JGI-PGF)"/>
            <person name="Walter F."/>
            <person name="Albersmeier A."/>
            <person name="Kalinowski J."/>
            <person name="Ruckert C."/>
        </authorList>
    </citation>
    <scope>NUCLEOTIDE SEQUENCE</scope>
    <source>
        <strain evidence="2">JCM 3051</strain>
    </source>
</reference>
<evidence type="ECO:0000313" key="2">
    <source>
        <dbReference type="EMBL" id="GGM14290.1"/>
    </source>
</evidence>
<dbReference type="AlphaFoldDB" id="A0A8H9GDZ2"/>
<dbReference type="InterPro" id="IPR029058">
    <property type="entry name" value="AB_hydrolase_fold"/>
</dbReference>
<evidence type="ECO:0000313" key="3">
    <source>
        <dbReference type="Proteomes" id="UP000655589"/>
    </source>
</evidence>
<dbReference type="RefSeq" id="WP_171104763.1">
    <property type="nucleotide sequence ID" value="NZ_BMPT01000002.1"/>
</dbReference>
<dbReference type="PANTHER" id="PTHR37017">
    <property type="entry name" value="AB HYDROLASE-1 DOMAIN-CONTAINING PROTEIN-RELATED"/>
    <property type="match status" value="1"/>
</dbReference>
<gene>
    <name evidence="2" type="ORF">GCM10010102_07230</name>
</gene>
<dbReference type="Pfam" id="PF12697">
    <property type="entry name" value="Abhydrolase_6"/>
    <property type="match status" value="1"/>
</dbReference>
<sequence>MRLGNPLRRPLRTTIGAALGVALTLGVGAGLAQADSRHPGRSKTEKPTVVLVHGAFADASGWGGVVGELQHDGYPVLAVADPLRGLASDSAYVRSVVDSVDGDVVLVGHSYGGAVITNAATGAENVEALVYVAAFAPDLGETINKFNDPAQYPGSELTPDALVFRPYPGGVDVTIDPARFQRIFAADLPSRQTRLMAATQRPAAAASLDEQSGEPAWKTIPSWYQISARDKAISPVAQRFLAERMGAHTTTVDASHVGYISHPARTANLIESAARATS</sequence>
<keyword evidence="3" id="KW-1185">Reference proteome</keyword>